<evidence type="ECO:0000256" key="1">
    <source>
        <dbReference type="ARBA" id="ARBA00001974"/>
    </source>
</evidence>
<evidence type="ECO:0000313" key="9">
    <source>
        <dbReference type="Proteomes" id="UP000005143"/>
    </source>
</evidence>
<dbReference type="EMBL" id="AGUD01000306">
    <property type="protein sequence ID" value="EHN08995.1"/>
    <property type="molecule type" value="Genomic_DNA"/>
</dbReference>
<accession>H0EBB9</accession>
<evidence type="ECO:0000256" key="2">
    <source>
        <dbReference type="ARBA" id="ARBA00010139"/>
    </source>
</evidence>
<keyword evidence="7 8" id="KW-0503">Monooxygenase</keyword>
<dbReference type="RefSeq" id="WP_007578843.1">
    <property type="nucleotide sequence ID" value="NZ_AGUD01000306.1"/>
</dbReference>
<dbReference type="PRINTS" id="PR00469">
    <property type="entry name" value="PNDRDTASEII"/>
</dbReference>
<name>H0EBB9_9ACTN</name>
<keyword evidence="5" id="KW-0521">NADP</keyword>
<dbReference type="GO" id="GO:0018667">
    <property type="term" value="F:cyclohexanone monooxygenase activity"/>
    <property type="evidence" value="ECO:0007669"/>
    <property type="project" value="UniProtKB-EC"/>
</dbReference>
<keyword evidence="6 8" id="KW-0560">Oxidoreductase</keyword>
<dbReference type="EC" id="1.14.13.22" evidence="8"/>
<dbReference type="InterPro" id="IPR050775">
    <property type="entry name" value="FAD-binding_Monooxygenases"/>
</dbReference>
<dbReference type="PANTHER" id="PTHR43098:SF3">
    <property type="entry name" value="L-ORNITHINE N(5)-MONOOXYGENASE-RELATED"/>
    <property type="match status" value="1"/>
</dbReference>
<dbReference type="OrthoDB" id="5168853at2"/>
<sequence>MSEQPDHEVVVIGAGFSGIGAAIKLDDAGILDYVLLEEGDGVGGTWHWNTYPGIGVDIPSFSYQFSFEQRSDWSRVYAPGRELKAYAEHCVDSYGLRSRIRFGTKVTGASFDDGEHLWRLEIGDGSTVTARFVIGATGVLTQPKRPEIAGVEAFAGPVIHTARWDHEQDLRGKRVAIIGTGASAVQVIPSIASEVEHLTVFQRTPIWCLPRPDAALPWPVRAALSRLPGAKLVTRIASQAFVEATFPLPAHFHGVLPAANGAERLGRAHLRRQVKDPELRRKLTPEYAVGCKRPSFSNTYLATFNRPNVTLETTPIEAVAETGIRCADGSEHDADVLILATGFKVFDQGNMPPFPIRGRGQVDLEDWWMEHRFQAYEGISVPGFPSLFLVLGPYGYNGASYFTLIENQVRHIVRCLKRARRDGSTAIEVTPEANRRYFESMLARRGRQVFFQDSCSVANSYYFDRHGDVPFRSSLTLEAAWHSARFDLDDYRFTVADGAAVEAAAGA</sequence>
<organism evidence="8 9">
    <name type="scientific">Patulibacter medicamentivorans</name>
    <dbReference type="NCBI Taxonomy" id="1097667"/>
    <lineage>
        <taxon>Bacteria</taxon>
        <taxon>Bacillati</taxon>
        <taxon>Actinomycetota</taxon>
        <taxon>Thermoleophilia</taxon>
        <taxon>Solirubrobacterales</taxon>
        <taxon>Patulibacteraceae</taxon>
        <taxon>Patulibacter</taxon>
    </lineage>
</organism>
<evidence type="ECO:0000313" key="8">
    <source>
        <dbReference type="EMBL" id="EHN08995.1"/>
    </source>
</evidence>
<proteinExistence type="inferred from homology"/>
<dbReference type="AlphaFoldDB" id="H0EBB9"/>
<comment type="cofactor">
    <cofactor evidence="1">
        <name>FAD</name>
        <dbReference type="ChEBI" id="CHEBI:57692"/>
    </cofactor>
</comment>
<dbReference type="PATRIC" id="fig|1097667.3.peg.4113"/>
<keyword evidence="4" id="KW-0274">FAD</keyword>
<evidence type="ECO:0000256" key="7">
    <source>
        <dbReference type="ARBA" id="ARBA00023033"/>
    </source>
</evidence>
<keyword evidence="9" id="KW-1185">Reference proteome</keyword>
<evidence type="ECO:0000256" key="4">
    <source>
        <dbReference type="ARBA" id="ARBA00022827"/>
    </source>
</evidence>
<dbReference type="SUPFAM" id="SSF51905">
    <property type="entry name" value="FAD/NAD(P)-binding domain"/>
    <property type="match status" value="1"/>
</dbReference>
<dbReference type="Gene3D" id="3.50.50.60">
    <property type="entry name" value="FAD/NAD(P)-binding domain"/>
    <property type="match status" value="2"/>
</dbReference>
<protein>
    <submittedName>
        <fullName evidence="8">Cyclohexanone monooxygenase</fullName>
        <ecNumber evidence="8">1.14.13.22</ecNumber>
    </submittedName>
</protein>
<evidence type="ECO:0000256" key="6">
    <source>
        <dbReference type="ARBA" id="ARBA00023002"/>
    </source>
</evidence>
<dbReference type="Proteomes" id="UP000005143">
    <property type="component" value="Unassembled WGS sequence"/>
</dbReference>
<reference evidence="8 9" key="1">
    <citation type="journal article" date="2013" name="Biodegradation">
        <title>Quantitative proteomic analysis of ibuprofen-degrading Patulibacter sp. strain I11.</title>
        <authorList>
            <person name="Almeida B."/>
            <person name="Kjeldal H."/>
            <person name="Lolas I."/>
            <person name="Knudsen A.D."/>
            <person name="Carvalho G."/>
            <person name="Nielsen K.L."/>
            <person name="Barreto Crespo M.T."/>
            <person name="Stensballe A."/>
            <person name="Nielsen J.L."/>
        </authorList>
    </citation>
    <scope>NUCLEOTIDE SEQUENCE [LARGE SCALE GENOMIC DNA]</scope>
    <source>
        <strain evidence="8 9">I11</strain>
    </source>
</reference>
<comment type="similarity">
    <text evidence="2">Belongs to the FAD-binding monooxygenase family.</text>
</comment>
<gene>
    <name evidence="8" type="ORF">PAI11_41480</name>
</gene>
<dbReference type="Pfam" id="PF13738">
    <property type="entry name" value="Pyr_redox_3"/>
    <property type="match status" value="1"/>
</dbReference>
<dbReference type="PANTHER" id="PTHR43098">
    <property type="entry name" value="L-ORNITHINE N(5)-MONOOXYGENASE-RELATED"/>
    <property type="match status" value="1"/>
</dbReference>
<evidence type="ECO:0000256" key="5">
    <source>
        <dbReference type="ARBA" id="ARBA00022857"/>
    </source>
</evidence>
<comment type="caution">
    <text evidence="8">The sequence shown here is derived from an EMBL/GenBank/DDBJ whole genome shotgun (WGS) entry which is preliminary data.</text>
</comment>
<keyword evidence="3" id="KW-0285">Flavoprotein</keyword>
<evidence type="ECO:0000256" key="3">
    <source>
        <dbReference type="ARBA" id="ARBA00022630"/>
    </source>
</evidence>
<dbReference type="InterPro" id="IPR036188">
    <property type="entry name" value="FAD/NAD-bd_sf"/>
</dbReference>